<feature type="transmembrane region" description="Helical" evidence="8">
    <location>
        <begin position="280"/>
        <end position="305"/>
    </location>
</feature>
<dbReference type="FunFam" id="1.10.3470.10:FF:000001">
    <property type="entry name" value="Vitamin B12 ABC transporter permease BtuC"/>
    <property type="match status" value="1"/>
</dbReference>
<name>V8QU62_9BURK</name>
<evidence type="ECO:0000256" key="8">
    <source>
        <dbReference type="SAM" id="Phobius"/>
    </source>
</evidence>
<dbReference type="Pfam" id="PF01032">
    <property type="entry name" value="FecCD"/>
    <property type="match status" value="1"/>
</dbReference>
<dbReference type="STRING" id="1424334.W822_06615"/>
<dbReference type="EMBL" id="AYXT01000009">
    <property type="protein sequence ID" value="ETF02529.1"/>
    <property type="molecule type" value="Genomic_DNA"/>
</dbReference>
<dbReference type="InterPro" id="IPR037294">
    <property type="entry name" value="ABC_BtuC-like"/>
</dbReference>
<sequence length="336" mass="34752">MKAAFIPSSPAALLAIASVVTILCGMIALTVGQEPISLQEVWRALTQPDPHNMDHAVVQTSRLARVVVAVLVGASLAVAGGLMQALTLNPLASPGLFGINAGAMFAVVLIAPVIGAVSFSHFMLLAFVGAGATGALVYAVGMRGPARSDQARLVLAGAAISSLLFSFTQAALVINQDGLDSILFWLAGSTAGRGMNEVRLAWAPIVLGLLGSAALARHLNILVAGEAIARGLGQNVGRLRLLLSVCVILLAGTAVSLAGTVGFVGLVVPHIVRRLFPNDFRWLLPGYALFGALLLLLADLLGRIVLPPEEIPVGAMTALIGAPYFIYLTRRSGQHA</sequence>
<keyword evidence="4" id="KW-1003">Cell membrane</keyword>
<dbReference type="AlphaFoldDB" id="V8QU62"/>
<keyword evidence="7 8" id="KW-0472">Membrane</keyword>
<dbReference type="GO" id="GO:0005886">
    <property type="term" value="C:plasma membrane"/>
    <property type="evidence" value="ECO:0007669"/>
    <property type="project" value="UniProtKB-SubCell"/>
</dbReference>
<keyword evidence="5 8" id="KW-0812">Transmembrane</keyword>
<keyword evidence="6 8" id="KW-1133">Transmembrane helix</keyword>
<dbReference type="PATRIC" id="fig|1424334.3.peg.1320"/>
<evidence type="ECO:0000313" key="10">
    <source>
        <dbReference type="Proteomes" id="UP000018733"/>
    </source>
</evidence>
<dbReference type="InterPro" id="IPR000522">
    <property type="entry name" value="ABC_transptr_permease_BtuC"/>
</dbReference>
<keyword evidence="3" id="KW-0813">Transport</keyword>
<organism evidence="9 10">
    <name type="scientific">Advenella kashmirensis W13003</name>
    <dbReference type="NCBI Taxonomy" id="1424334"/>
    <lineage>
        <taxon>Bacteria</taxon>
        <taxon>Pseudomonadati</taxon>
        <taxon>Pseudomonadota</taxon>
        <taxon>Betaproteobacteria</taxon>
        <taxon>Burkholderiales</taxon>
        <taxon>Alcaligenaceae</taxon>
    </lineage>
</organism>
<dbReference type="Proteomes" id="UP000018733">
    <property type="component" value="Unassembled WGS sequence"/>
</dbReference>
<feature type="transmembrane region" description="Helical" evidence="8">
    <location>
        <begin position="95"/>
        <end position="116"/>
    </location>
</feature>
<accession>V8QU62</accession>
<dbReference type="PANTHER" id="PTHR30472:SF1">
    <property type="entry name" value="FE(3+) DICITRATE TRANSPORT SYSTEM PERMEASE PROTEIN FECC-RELATED"/>
    <property type="match status" value="1"/>
</dbReference>
<dbReference type="RefSeq" id="WP_024004307.1">
    <property type="nucleotide sequence ID" value="NZ_KI650979.1"/>
</dbReference>
<feature type="transmembrane region" description="Helical" evidence="8">
    <location>
        <begin position="311"/>
        <end position="329"/>
    </location>
</feature>
<evidence type="ECO:0000256" key="7">
    <source>
        <dbReference type="ARBA" id="ARBA00023136"/>
    </source>
</evidence>
<gene>
    <name evidence="9" type="ORF">W822_06615</name>
</gene>
<evidence type="ECO:0000256" key="3">
    <source>
        <dbReference type="ARBA" id="ARBA00022448"/>
    </source>
</evidence>
<proteinExistence type="inferred from homology"/>
<feature type="transmembrane region" description="Helical" evidence="8">
    <location>
        <begin position="241"/>
        <end position="268"/>
    </location>
</feature>
<comment type="caution">
    <text evidence="9">The sequence shown here is derived from an EMBL/GenBank/DDBJ whole genome shotgun (WGS) entry which is preliminary data.</text>
</comment>
<dbReference type="Gene3D" id="1.10.3470.10">
    <property type="entry name" value="ABC transporter involved in vitamin B12 uptake, BtuC"/>
    <property type="match status" value="1"/>
</dbReference>
<dbReference type="PANTHER" id="PTHR30472">
    <property type="entry name" value="FERRIC ENTEROBACTIN TRANSPORT SYSTEM PERMEASE PROTEIN"/>
    <property type="match status" value="1"/>
</dbReference>
<dbReference type="HOGENOM" id="CLU_013016_1_0_4"/>
<comment type="subcellular location">
    <subcellularLocation>
        <location evidence="1">Cell membrane</location>
        <topology evidence="1">Multi-pass membrane protein</topology>
    </subcellularLocation>
</comment>
<dbReference type="GO" id="GO:0022857">
    <property type="term" value="F:transmembrane transporter activity"/>
    <property type="evidence" value="ECO:0007669"/>
    <property type="project" value="InterPro"/>
</dbReference>
<keyword evidence="10" id="KW-1185">Reference proteome</keyword>
<feature type="transmembrane region" description="Helical" evidence="8">
    <location>
        <begin position="122"/>
        <end position="141"/>
    </location>
</feature>
<evidence type="ECO:0000313" key="9">
    <source>
        <dbReference type="EMBL" id="ETF02529.1"/>
    </source>
</evidence>
<dbReference type="CDD" id="cd06550">
    <property type="entry name" value="TM_ABC_iron-siderophores_like"/>
    <property type="match status" value="1"/>
</dbReference>
<dbReference type="GO" id="GO:0033214">
    <property type="term" value="P:siderophore-iron import into cell"/>
    <property type="evidence" value="ECO:0007669"/>
    <property type="project" value="TreeGrafter"/>
</dbReference>
<comment type="similarity">
    <text evidence="2">Belongs to the binding-protein-dependent transport system permease family. FecCD subfamily.</text>
</comment>
<evidence type="ECO:0000256" key="5">
    <source>
        <dbReference type="ARBA" id="ARBA00022692"/>
    </source>
</evidence>
<protein>
    <submittedName>
        <fullName evidence="9">ABC transporter permease</fullName>
    </submittedName>
</protein>
<evidence type="ECO:0000256" key="4">
    <source>
        <dbReference type="ARBA" id="ARBA00022475"/>
    </source>
</evidence>
<evidence type="ECO:0000256" key="2">
    <source>
        <dbReference type="ARBA" id="ARBA00007935"/>
    </source>
</evidence>
<reference evidence="9 10" key="1">
    <citation type="journal article" date="2014" name="Genome Announc.">
        <title>Draft Genome Sequence of Advenella kashmirensis Strain W13003, a Polycyclic Aromatic Hydrocarbon-Degrading Bacterium.</title>
        <authorList>
            <person name="Wang X."/>
            <person name="Jin D."/>
            <person name="Zhou L."/>
            <person name="Wu L."/>
            <person name="An W."/>
            <person name="Zhao L."/>
        </authorList>
    </citation>
    <scope>NUCLEOTIDE SEQUENCE [LARGE SCALE GENOMIC DNA]</scope>
    <source>
        <strain evidence="9 10">W13003</strain>
    </source>
</reference>
<evidence type="ECO:0000256" key="1">
    <source>
        <dbReference type="ARBA" id="ARBA00004651"/>
    </source>
</evidence>
<dbReference type="eggNOG" id="COG0609">
    <property type="taxonomic scope" value="Bacteria"/>
</dbReference>
<dbReference type="OrthoDB" id="9811975at2"/>
<evidence type="ECO:0000256" key="6">
    <source>
        <dbReference type="ARBA" id="ARBA00022989"/>
    </source>
</evidence>
<dbReference type="SUPFAM" id="SSF81345">
    <property type="entry name" value="ABC transporter involved in vitamin B12 uptake, BtuC"/>
    <property type="match status" value="1"/>
</dbReference>
<feature type="transmembrane region" description="Helical" evidence="8">
    <location>
        <begin position="153"/>
        <end position="174"/>
    </location>
</feature>
<feature type="transmembrane region" description="Helical" evidence="8">
    <location>
        <begin position="63"/>
        <end position="83"/>
    </location>
</feature>